<dbReference type="EMBL" id="MAXD01000013">
    <property type="protein sequence ID" value="OFA33705.1"/>
    <property type="molecule type" value="Genomic_DNA"/>
</dbReference>
<reference evidence="2 3" key="1">
    <citation type="submission" date="2016-07" db="EMBL/GenBank/DDBJ databases">
        <title>Draft Genome Sequence of Bifidobacterium adolescentis strain Km 4.</title>
        <authorList>
            <person name="Danilenko V.N."/>
        </authorList>
    </citation>
    <scope>NUCLEOTIDE SEQUENCE [LARGE SCALE GENOMIC DNA]</scope>
    <source>
        <strain evidence="2 3">Km 4</strain>
    </source>
</reference>
<organism evidence="2 3">
    <name type="scientific">Bifidobacterium adolescentis</name>
    <dbReference type="NCBI Taxonomy" id="1680"/>
    <lineage>
        <taxon>Bacteria</taxon>
        <taxon>Bacillati</taxon>
        <taxon>Actinomycetota</taxon>
        <taxon>Actinomycetes</taxon>
        <taxon>Bifidobacteriales</taxon>
        <taxon>Bifidobacteriaceae</taxon>
        <taxon>Bifidobacterium</taxon>
    </lineage>
</organism>
<gene>
    <name evidence="2" type="ORF">BBK15_09535</name>
</gene>
<feature type="transmembrane region" description="Helical" evidence="1">
    <location>
        <begin position="48"/>
        <end position="73"/>
    </location>
</feature>
<dbReference type="Proteomes" id="UP000175684">
    <property type="component" value="Unassembled WGS sequence"/>
</dbReference>
<evidence type="ECO:0000313" key="2">
    <source>
        <dbReference type="EMBL" id="OFA33705.1"/>
    </source>
</evidence>
<feature type="transmembrane region" description="Helical" evidence="1">
    <location>
        <begin position="15"/>
        <end position="36"/>
    </location>
</feature>
<protein>
    <submittedName>
        <fullName evidence="2">Uncharacterized protein</fullName>
    </submittedName>
</protein>
<keyword evidence="1" id="KW-1133">Transmembrane helix</keyword>
<sequence>MSVDFSDWSAVQTPVVTILVLAVIGVMAGVVCRLVLRRLYPFGYGQIGELVASVLVGMLAFLVAFAVCMSLGMTPGGRPSDFDGALAESYGFESVDCGNGSRRTAVPDGTEYCIAERKGGKSMTIRVHGDVKAKQVEAYDMDGKPIRPVRTTAPTR</sequence>
<evidence type="ECO:0000313" key="3">
    <source>
        <dbReference type="Proteomes" id="UP000175684"/>
    </source>
</evidence>
<evidence type="ECO:0000256" key="1">
    <source>
        <dbReference type="SAM" id="Phobius"/>
    </source>
</evidence>
<keyword evidence="1" id="KW-0472">Membrane</keyword>
<comment type="caution">
    <text evidence="2">The sequence shown here is derived from an EMBL/GenBank/DDBJ whole genome shotgun (WGS) entry which is preliminary data.</text>
</comment>
<dbReference type="AlphaFoldDB" id="A0A1E7XXZ2"/>
<dbReference type="RefSeq" id="WP_070122996.1">
    <property type="nucleotide sequence ID" value="NZ_MAXD01000013.1"/>
</dbReference>
<proteinExistence type="predicted"/>
<name>A0A1E7XXZ2_BIFAD</name>
<accession>A0A1E7XXZ2</accession>
<keyword evidence="1" id="KW-0812">Transmembrane</keyword>